<dbReference type="InterPro" id="IPR037208">
    <property type="entry name" value="Spo0E-like_sf"/>
</dbReference>
<keyword evidence="2" id="KW-1185">Reference proteome</keyword>
<reference evidence="1 2" key="1">
    <citation type="submission" date="2019-07" db="EMBL/GenBank/DDBJ databases">
        <title>Genomic Encyclopedia of Type Strains, Phase III (KMG-III): the genomes of soil and plant-associated and newly described type strains.</title>
        <authorList>
            <person name="Whitman W."/>
        </authorList>
    </citation>
    <scope>NUCLEOTIDE SEQUENCE [LARGE SCALE GENOMIC DNA]</scope>
    <source>
        <strain evidence="1 2">BL24</strain>
    </source>
</reference>
<dbReference type="Proteomes" id="UP000323257">
    <property type="component" value="Unassembled WGS sequence"/>
</dbReference>
<sequence length="68" mass="7697">MKDKIQLLDELHALRVKLQHLAEARGSLTDPDVLAASEAADELIVDLQRIQKEELTRGRASYRPFPSE</sequence>
<dbReference type="Pfam" id="PF09388">
    <property type="entry name" value="SpoOE-like"/>
    <property type="match status" value="1"/>
</dbReference>
<gene>
    <name evidence="1" type="ORF">BCM02_11516</name>
</gene>
<dbReference type="Gene3D" id="4.10.280.10">
    <property type="entry name" value="Helix-loop-helix DNA-binding domain"/>
    <property type="match status" value="1"/>
</dbReference>
<protein>
    <submittedName>
        <fullName evidence="1">Spo0E like sporulation regulatory protein</fullName>
    </submittedName>
</protein>
<dbReference type="RefSeq" id="WP_148933041.1">
    <property type="nucleotide sequence ID" value="NZ_VNHS01000015.1"/>
</dbReference>
<dbReference type="OrthoDB" id="2679614at2"/>
<accession>A0A5S5BQS9</accession>
<dbReference type="SUPFAM" id="SSF140500">
    <property type="entry name" value="BAS1536-like"/>
    <property type="match status" value="1"/>
</dbReference>
<evidence type="ECO:0000313" key="2">
    <source>
        <dbReference type="Proteomes" id="UP000323257"/>
    </source>
</evidence>
<dbReference type="GO" id="GO:0043937">
    <property type="term" value="P:regulation of sporulation"/>
    <property type="evidence" value="ECO:0007669"/>
    <property type="project" value="InterPro"/>
</dbReference>
<dbReference type="GO" id="GO:0046983">
    <property type="term" value="F:protein dimerization activity"/>
    <property type="evidence" value="ECO:0007669"/>
    <property type="project" value="InterPro"/>
</dbReference>
<dbReference type="EMBL" id="VNHS01000015">
    <property type="protein sequence ID" value="TYP69357.1"/>
    <property type="molecule type" value="Genomic_DNA"/>
</dbReference>
<dbReference type="InterPro" id="IPR018540">
    <property type="entry name" value="Spo0E-like"/>
</dbReference>
<evidence type="ECO:0000313" key="1">
    <source>
        <dbReference type="EMBL" id="TYP69357.1"/>
    </source>
</evidence>
<organism evidence="1 2">
    <name type="scientific">Paenibacillus methanolicus</name>
    <dbReference type="NCBI Taxonomy" id="582686"/>
    <lineage>
        <taxon>Bacteria</taxon>
        <taxon>Bacillati</taxon>
        <taxon>Bacillota</taxon>
        <taxon>Bacilli</taxon>
        <taxon>Bacillales</taxon>
        <taxon>Paenibacillaceae</taxon>
        <taxon>Paenibacillus</taxon>
    </lineage>
</organism>
<name>A0A5S5BQS9_9BACL</name>
<dbReference type="InterPro" id="IPR036638">
    <property type="entry name" value="HLH_DNA-bd_sf"/>
</dbReference>
<proteinExistence type="predicted"/>
<comment type="caution">
    <text evidence="1">The sequence shown here is derived from an EMBL/GenBank/DDBJ whole genome shotgun (WGS) entry which is preliminary data.</text>
</comment>
<dbReference type="AlphaFoldDB" id="A0A5S5BQS9"/>